<sequence length="66" mass="7763">MYSCCLLDLFEYNLLQNTSAKITHYFIGMRKLRKGANNSTNFNFASVNEKKMFILYCLELLEVDKL</sequence>
<dbReference type="EMBL" id="CP002530">
    <property type="protein sequence ID" value="ADY35522.1"/>
    <property type="molecule type" value="Genomic_DNA"/>
</dbReference>
<dbReference type="STRING" id="667015.Bacsa_0931"/>
<dbReference type="Proteomes" id="UP000007486">
    <property type="component" value="Chromosome"/>
</dbReference>
<evidence type="ECO:0000313" key="1">
    <source>
        <dbReference type="EMBL" id="ADY35522.1"/>
    </source>
</evidence>
<gene>
    <name evidence="1" type="ordered locus">Bacsa_0931</name>
</gene>
<organism evidence="1 2">
    <name type="scientific">Phocaeicola salanitronis (strain DSM 18170 / JCM 13657 / CCUG 60908 / BL78)</name>
    <name type="common">Bacteroides salanitronis</name>
    <dbReference type="NCBI Taxonomy" id="667015"/>
    <lineage>
        <taxon>Bacteria</taxon>
        <taxon>Pseudomonadati</taxon>
        <taxon>Bacteroidota</taxon>
        <taxon>Bacteroidia</taxon>
        <taxon>Bacteroidales</taxon>
        <taxon>Bacteroidaceae</taxon>
        <taxon>Phocaeicola</taxon>
    </lineage>
</organism>
<proteinExistence type="predicted"/>
<accession>F0R3B3</accession>
<evidence type="ECO:0000313" key="2">
    <source>
        <dbReference type="Proteomes" id="UP000007486"/>
    </source>
</evidence>
<dbReference type="AlphaFoldDB" id="F0R3B3"/>
<dbReference type="KEGG" id="bsa:Bacsa_0931"/>
<protein>
    <submittedName>
        <fullName evidence="1">Uncharacterized protein</fullName>
    </submittedName>
</protein>
<reference evidence="1 2" key="1">
    <citation type="journal article" date="2011" name="Stand. Genomic Sci.">
        <title>Complete genome sequence of Bacteroides salanitronis type strain (BL78).</title>
        <authorList>
            <person name="Gronow S."/>
            <person name="Held B."/>
            <person name="Lucas S."/>
            <person name="Lapidus A."/>
            <person name="Del Rio T.G."/>
            <person name="Nolan M."/>
            <person name="Tice H."/>
            <person name="Deshpande S."/>
            <person name="Cheng J.F."/>
            <person name="Pitluck S."/>
            <person name="Liolios K."/>
            <person name="Pagani I."/>
            <person name="Ivanova N."/>
            <person name="Mavromatis K."/>
            <person name="Pati A."/>
            <person name="Tapia R."/>
            <person name="Han C."/>
            <person name="Goodwin L."/>
            <person name="Chen A."/>
            <person name="Palaniappan K."/>
            <person name="Land M."/>
            <person name="Hauser L."/>
            <person name="Chang Y.J."/>
            <person name="Jeffries C.D."/>
            <person name="Brambilla E.M."/>
            <person name="Rohde M."/>
            <person name="Goker M."/>
            <person name="Detter J.C."/>
            <person name="Woyke T."/>
            <person name="Bristow J."/>
            <person name="Markowitz V."/>
            <person name="Hugenholtz P."/>
            <person name="Kyrpides N.C."/>
            <person name="Klenk H.P."/>
            <person name="Eisen J.A."/>
        </authorList>
    </citation>
    <scope>NUCLEOTIDE SEQUENCE [LARGE SCALE GENOMIC DNA]</scope>
    <source>
        <strain evidence="1 2">DSM 18170</strain>
    </source>
</reference>
<dbReference type="HOGENOM" id="CLU_2822218_0_0_10"/>
<name>F0R3B3_PHOSB</name>
<keyword evidence="2" id="KW-1185">Reference proteome</keyword>